<keyword evidence="3" id="KW-1185">Reference proteome</keyword>
<dbReference type="AlphaFoldDB" id="A0A7J7NWB3"/>
<feature type="region of interest" description="Disordered" evidence="1">
    <location>
        <begin position="1"/>
        <end position="72"/>
    </location>
</feature>
<accession>A0A7J7NWB3</accession>
<dbReference type="InterPro" id="IPR008851">
    <property type="entry name" value="TFIIF-alpha"/>
</dbReference>
<protein>
    <submittedName>
        <fullName evidence="2">Uncharacterized protein</fullName>
    </submittedName>
</protein>
<dbReference type="PANTHER" id="PTHR13011">
    <property type="entry name" value="TFIIF-ALPHA"/>
    <property type="match status" value="1"/>
</dbReference>
<feature type="compositionally biased region" description="Acidic residues" evidence="1">
    <location>
        <begin position="21"/>
        <end position="36"/>
    </location>
</feature>
<dbReference type="GO" id="GO:0032968">
    <property type="term" value="P:positive regulation of transcription elongation by RNA polymerase II"/>
    <property type="evidence" value="ECO:0007669"/>
    <property type="project" value="InterPro"/>
</dbReference>
<feature type="compositionally biased region" description="Basic and acidic residues" evidence="1">
    <location>
        <begin position="1"/>
        <end position="20"/>
    </location>
</feature>
<feature type="region of interest" description="Disordered" evidence="1">
    <location>
        <begin position="94"/>
        <end position="152"/>
    </location>
</feature>
<name>A0A7J7NWB3_9MAGN</name>
<dbReference type="Proteomes" id="UP000541444">
    <property type="component" value="Unassembled WGS sequence"/>
</dbReference>
<feature type="compositionally biased region" description="Acidic residues" evidence="1">
    <location>
        <begin position="104"/>
        <end position="117"/>
    </location>
</feature>
<evidence type="ECO:0000256" key="1">
    <source>
        <dbReference type="SAM" id="MobiDB-lite"/>
    </source>
</evidence>
<dbReference type="GO" id="GO:0005674">
    <property type="term" value="C:transcription factor TFIIF complex"/>
    <property type="evidence" value="ECO:0007669"/>
    <property type="project" value="TreeGrafter"/>
</dbReference>
<dbReference type="GO" id="GO:0006367">
    <property type="term" value="P:transcription initiation at RNA polymerase II promoter"/>
    <property type="evidence" value="ECO:0007669"/>
    <property type="project" value="InterPro"/>
</dbReference>
<feature type="compositionally biased region" description="Basic and acidic residues" evidence="1">
    <location>
        <begin position="134"/>
        <end position="144"/>
    </location>
</feature>
<reference evidence="2 3" key="1">
    <citation type="journal article" date="2020" name="IScience">
        <title>Genome Sequencing of the Endangered Kingdonia uniflora (Circaeasteraceae, Ranunculales) Reveals Potential Mechanisms of Evolutionary Specialization.</title>
        <authorList>
            <person name="Sun Y."/>
            <person name="Deng T."/>
            <person name="Zhang A."/>
            <person name="Moore M.J."/>
            <person name="Landis J.B."/>
            <person name="Lin N."/>
            <person name="Zhang H."/>
            <person name="Zhang X."/>
            <person name="Huang J."/>
            <person name="Zhang X."/>
            <person name="Sun H."/>
            <person name="Wang H."/>
        </authorList>
    </citation>
    <scope>NUCLEOTIDE SEQUENCE [LARGE SCALE GENOMIC DNA]</scope>
    <source>
        <strain evidence="2">TB1705</strain>
        <tissue evidence="2">Leaf</tissue>
    </source>
</reference>
<gene>
    <name evidence="2" type="ORF">GIB67_018025</name>
</gene>
<dbReference type="EMBL" id="JACGCM010000479">
    <property type="protein sequence ID" value="KAF6171501.1"/>
    <property type="molecule type" value="Genomic_DNA"/>
</dbReference>
<feature type="compositionally biased region" description="Basic and acidic residues" evidence="1">
    <location>
        <begin position="51"/>
        <end position="63"/>
    </location>
</feature>
<dbReference type="GO" id="GO:0003677">
    <property type="term" value="F:DNA binding"/>
    <property type="evidence" value="ECO:0007669"/>
    <property type="project" value="InterPro"/>
</dbReference>
<evidence type="ECO:0000313" key="2">
    <source>
        <dbReference type="EMBL" id="KAF6171501.1"/>
    </source>
</evidence>
<dbReference type="GO" id="GO:0016251">
    <property type="term" value="F:RNA polymerase II general transcription initiation factor activity"/>
    <property type="evidence" value="ECO:0007669"/>
    <property type="project" value="TreeGrafter"/>
</dbReference>
<proteinExistence type="predicted"/>
<dbReference type="GO" id="GO:0001096">
    <property type="term" value="F:TFIIF-class transcription factor complex binding"/>
    <property type="evidence" value="ECO:0007669"/>
    <property type="project" value="TreeGrafter"/>
</dbReference>
<sequence length="201" mass="22525">MPEDKDNSRHNGRDRTKALSDGEEGSFSDREEENQEEEKSRKYRLGLNKSGGDDKEGLSGGDHDFDDDEVENVLENINNCERLEDGLLASLSPSHLPRSLLHTDEEEEEGEDNEEEGGLSKSGKEMQQLIGRLGKKDEDVKTGADAENDDDDDHVSSFVIAVNNLFVYTDKSIFSCASLPCCSKSYPLQFLESFHSHFTHH</sequence>
<comment type="caution">
    <text evidence="2">The sequence shown here is derived from an EMBL/GenBank/DDBJ whole genome shotgun (WGS) entry which is preliminary data.</text>
</comment>
<dbReference type="PANTHER" id="PTHR13011:SF0">
    <property type="entry name" value="GENERAL TRANSCRIPTION FACTOR IIF SUBUNIT 1"/>
    <property type="match status" value="1"/>
</dbReference>
<evidence type="ECO:0000313" key="3">
    <source>
        <dbReference type="Proteomes" id="UP000541444"/>
    </source>
</evidence>
<organism evidence="2 3">
    <name type="scientific">Kingdonia uniflora</name>
    <dbReference type="NCBI Taxonomy" id="39325"/>
    <lineage>
        <taxon>Eukaryota</taxon>
        <taxon>Viridiplantae</taxon>
        <taxon>Streptophyta</taxon>
        <taxon>Embryophyta</taxon>
        <taxon>Tracheophyta</taxon>
        <taxon>Spermatophyta</taxon>
        <taxon>Magnoliopsida</taxon>
        <taxon>Ranunculales</taxon>
        <taxon>Circaeasteraceae</taxon>
        <taxon>Kingdonia</taxon>
    </lineage>
</organism>